<dbReference type="CDD" id="cd03017">
    <property type="entry name" value="PRX_BCP"/>
    <property type="match status" value="1"/>
</dbReference>
<dbReference type="EMBL" id="UINC01004903">
    <property type="protein sequence ID" value="SVA17692.1"/>
    <property type="molecule type" value="Genomic_DNA"/>
</dbReference>
<dbReference type="GO" id="GO:0045454">
    <property type="term" value="P:cell redox homeostasis"/>
    <property type="evidence" value="ECO:0007669"/>
    <property type="project" value="TreeGrafter"/>
</dbReference>
<protein>
    <recommendedName>
        <fullName evidence="6">Alkyl hydroperoxide reductase subunit C/ Thiol specific antioxidant domain-containing protein</fullName>
    </recommendedName>
</protein>
<evidence type="ECO:0000256" key="1">
    <source>
        <dbReference type="ARBA" id="ARBA00022559"/>
    </source>
</evidence>
<keyword evidence="4" id="KW-1015">Disulfide bond</keyword>
<evidence type="ECO:0000259" key="6">
    <source>
        <dbReference type="Pfam" id="PF00578"/>
    </source>
</evidence>
<dbReference type="SUPFAM" id="SSF52833">
    <property type="entry name" value="Thioredoxin-like"/>
    <property type="match status" value="1"/>
</dbReference>
<dbReference type="GO" id="GO:0005737">
    <property type="term" value="C:cytoplasm"/>
    <property type="evidence" value="ECO:0007669"/>
    <property type="project" value="TreeGrafter"/>
</dbReference>
<dbReference type="AlphaFoldDB" id="A0A381TNN2"/>
<keyword evidence="3" id="KW-0560">Oxidoreductase</keyword>
<dbReference type="InterPro" id="IPR000866">
    <property type="entry name" value="AhpC/TSA"/>
</dbReference>
<dbReference type="GO" id="GO:0008379">
    <property type="term" value="F:thioredoxin peroxidase activity"/>
    <property type="evidence" value="ECO:0007669"/>
    <property type="project" value="TreeGrafter"/>
</dbReference>
<accession>A0A381TNN2</accession>
<keyword evidence="2" id="KW-0049">Antioxidant</keyword>
<organism evidence="7">
    <name type="scientific">marine metagenome</name>
    <dbReference type="NCBI Taxonomy" id="408172"/>
    <lineage>
        <taxon>unclassified sequences</taxon>
        <taxon>metagenomes</taxon>
        <taxon>ecological metagenomes</taxon>
    </lineage>
</organism>
<dbReference type="PANTHER" id="PTHR42801:SF4">
    <property type="entry name" value="AHPC_TSA FAMILY PROTEIN"/>
    <property type="match status" value="1"/>
</dbReference>
<evidence type="ECO:0000256" key="3">
    <source>
        <dbReference type="ARBA" id="ARBA00023002"/>
    </source>
</evidence>
<keyword evidence="5" id="KW-0676">Redox-active center</keyword>
<dbReference type="Pfam" id="PF00578">
    <property type="entry name" value="AhpC-TSA"/>
    <property type="match status" value="1"/>
</dbReference>
<dbReference type="InterPro" id="IPR050924">
    <property type="entry name" value="Peroxiredoxin_BCP/PrxQ"/>
</dbReference>
<evidence type="ECO:0000313" key="7">
    <source>
        <dbReference type="EMBL" id="SVA17692.1"/>
    </source>
</evidence>
<keyword evidence="1" id="KW-0575">Peroxidase</keyword>
<reference evidence="7" key="1">
    <citation type="submission" date="2018-05" db="EMBL/GenBank/DDBJ databases">
        <authorList>
            <person name="Lanie J.A."/>
            <person name="Ng W.-L."/>
            <person name="Kazmierczak K.M."/>
            <person name="Andrzejewski T.M."/>
            <person name="Davidsen T.M."/>
            <person name="Wayne K.J."/>
            <person name="Tettelin H."/>
            <person name="Glass J.I."/>
            <person name="Rusch D."/>
            <person name="Podicherti R."/>
            <person name="Tsui H.-C.T."/>
            <person name="Winkler M.E."/>
        </authorList>
    </citation>
    <scope>NUCLEOTIDE SEQUENCE</scope>
</reference>
<dbReference type="InterPro" id="IPR036249">
    <property type="entry name" value="Thioredoxin-like_sf"/>
</dbReference>
<sequence>MSADSVKKQKNFCIKQEFPYQLLSDPDKKTIRAYKAIGMKKMYGKEYEGILRISYLIDENGMIEIAYPKVKPKEHAQQVLSDLA</sequence>
<evidence type="ECO:0000256" key="2">
    <source>
        <dbReference type="ARBA" id="ARBA00022862"/>
    </source>
</evidence>
<proteinExistence type="predicted"/>
<feature type="domain" description="Alkyl hydroperoxide reductase subunit C/ Thiol specific antioxidant" evidence="6">
    <location>
        <begin position="2"/>
        <end position="64"/>
    </location>
</feature>
<evidence type="ECO:0000256" key="5">
    <source>
        <dbReference type="ARBA" id="ARBA00023284"/>
    </source>
</evidence>
<gene>
    <name evidence="7" type="ORF">METZ01_LOCUS70546</name>
</gene>
<evidence type="ECO:0000256" key="4">
    <source>
        <dbReference type="ARBA" id="ARBA00023157"/>
    </source>
</evidence>
<dbReference type="PANTHER" id="PTHR42801">
    <property type="entry name" value="THIOREDOXIN-DEPENDENT PEROXIDE REDUCTASE"/>
    <property type="match status" value="1"/>
</dbReference>
<dbReference type="GO" id="GO:0034599">
    <property type="term" value="P:cellular response to oxidative stress"/>
    <property type="evidence" value="ECO:0007669"/>
    <property type="project" value="TreeGrafter"/>
</dbReference>
<name>A0A381TNN2_9ZZZZ</name>
<dbReference type="Gene3D" id="3.40.30.10">
    <property type="entry name" value="Glutaredoxin"/>
    <property type="match status" value="1"/>
</dbReference>